<dbReference type="EMBL" id="GBRH01172907">
    <property type="protein sequence ID" value="JAE24989.1"/>
    <property type="molecule type" value="Transcribed_RNA"/>
</dbReference>
<protein>
    <submittedName>
        <fullName evidence="1">Uncharacterized protein</fullName>
    </submittedName>
</protein>
<organism evidence="1">
    <name type="scientific">Arundo donax</name>
    <name type="common">Giant reed</name>
    <name type="synonym">Donax arundinaceus</name>
    <dbReference type="NCBI Taxonomy" id="35708"/>
    <lineage>
        <taxon>Eukaryota</taxon>
        <taxon>Viridiplantae</taxon>
        <taxon>Streptophyta</taxon>
        <taxon>Embryophyta</taxon>
        <taxon>Tracheophyta</taxon>
        <taxon>Spermatophyta</taxon>
        <taxon>Magnoliopsida</taxon>
        <taxon>Liliopsida</taxon>
        <taxon>Poales</taxon>
        <taxon>Poaceae</taxon>
        <taxon>PACMAD clade</taxon>
        <taxon>Arundinoideae</taxon>
        <taxon>Arundineae</taxon>
        <taxon>Arundo</taxon>
    </lineage>
</organism>
<sequence length="14" mass="1732">MRKGFAFFPQLRFS</sequence>
<proteinExistence type="predicted"/>
<reference evidence="1" key="2">
    <citation type="journal article" date="2015" name="Data Brief">
        <title>Shoot transcriptome of the giant reed, Arundo donax.</title>
        <authorList>
            <person name="Barrero R.A."/>
            <person name="Guerrero F.D."/>
            <person name="Moolhuijzen P."/>
            <person name="Goolsby J.A."/>
            <person name="Tidwell J."/>
            <person name="Bellgard S.E."/>
            <person name="Bellgard M.I."/>
        </authorList>
    </citation>
    <scope>NUCLEOTIDE SEQUENCE</scope>
    <source>
        <tissue evidence="1">Shoot tissue taken approximately 20 cm above the soil surface</tissue>
    </source>
</reference>
<reference evidence="1" key="1">
    <citation type="submission" date="2014-09" db="EMBL/GenBank/DDBJ databases">
        <authorList>
            <person name="Magalhaes I.L.F."/>
            <person name="Oliveira U."/>
            <person name="Santos F.R."/>
            <person name="Vidigal T.H.D.A."/>
            <person name="Brescovit A.D."/>
            <person name="Santos A.J."/>
        </authorList>
    </citation>
    <scope>NUCLEOTIDE SEQUENCE</scope>
    <source>
        <tissue evidence="1">Shoot tissue taken approximately 20 cm above the soil surface</tissue>
    </source>
</reference>
<name>A0A0A9GNI7_ARUDO</name>
<evidence type="ECO:0000313" key="1">
    <source>
        <dbReference type="EMBL" id="JAE24989.1"/>
    </source>
</evidence>
<accession>A0A0A9GNI7</accession>